<reference evidence="3" key="1">
    <citation type="submission" date="2023-08" db="EMBL/GenBank/DDBJ databases">
        <title>Black Yeasts Isolated from many extreme environments.</title>
        <authorList>
            <person name="Coleine C."/>
            <person name="Stajich J.E."/>
            <person name="Selbmann L."/>
        </authorList>
    </citation>
    <scope>NUCLEOTIDE SEQUENCE</scope>
    <source>
        <strain evidence="3">CCFEE 5810</strain>
    </source>
</reference>
<evidence type="ECO:0000256" key="1">
    <source>
        <dbReference type="SAM" id="MobiDB-lite"/>
    </source>
</evidence>
<dbReference type="Pfam" id="PF06985">
    <property type="entry name" value="HET"/>
    <property type="match status" value="1"/>
</dbReference>
<comment type="caution">
    <text evidence="3">The sequence shown here is derived from an EMBL/GenBank/DDBJ whole genome shotgun (WGS) entry which is preliminary data.</text>
</comment>
<evidence type="ECO:0000259" key="2">
    <source>
        <dbReference type="Pfam" id="PF06985"/>
    </source>
</evidence>
<dbReference type="AlphaFoldDB" id="A0AAN7VL87"/>
<dbReference type="InterPro" id="IPR010730">
    <property type="entry name" value="HET"/>
</dbReference>
<dbReference type="EMBL" id="JAVRQU010000022">
    <property type="protein sequence ID" value="KAK5691108.1"/>
    <property type="molecule type" value="Genomic_DNA"/>
</dbReference>
<dbReference type="InterPro" id="IPR052895">
    <property type="entry name" value="HetReg/Transcr_Mod"/>
</dbReference>
<organism evidence="3 4">
    <name type="scientific">Elasticomyces elasticus</name>
    <dbReference type="NCBI Taxonomy" id="574655"/>
    <lineage>
        <taxon>Eukaryota</taxon>
        <taxon>Fungi</taxon>
        <taxon>Dikarya</taxon>
        <taxon>Ascomycota</taxon>
        <taxon>Pezizomycotina</taxon>
        <taxon>Dothideomycetes</taxon>
        <taxon>Dothideomycetidae</taxon>
        <taxon>Mycosphaerellales</taxon>
        <taxon>Teratosphaeriaceae</taxon>
        <taxon>Elasticomyces</taxon>
    </lineage>
</organism>
<evidence type="ECO:0000313" key="3">
    <source>
        <dbReference type="EMBL" id="KAK5691108.1"/>
    </source>
</evidence>
<dbReference type="Proteomes" id="UP001310594">
    <property type="component" value="Unassembled WGS sequence"/>
</dbReference>
<dbReference type="PANTHER" id="PTHR24148:SF73">
    <property type="entry name" value="HET DOMAIN PROTEIN (AFU_ORTHOLOGUE AFUA_8G01020)"/>
    <property type="match status" value="1"/>
</dbReference>
<sequence>MTSRQIATFTTGHARPLYERLPRDSIRLLRLLRHATRDTIREIQCETSSFRRDEAPAYTALSYAWGPEDSTIYRIAVNGHCFYVRENLFLFLRRELDSLLAQSCEWLWIDAISIDQLNPAEKSHQVASMSQVYSNAVSVVVWLGPGDVDSDRAMQILDETWRWDHQTALKFEAIWTQARSTAMLKLLDRPYWSRLWVFQELALTRCKLLICGDKIVAWESLADFVDALEYAQGIYASDGNDPSIDESNKDQETYASTTRAADLEHCRQEALKKPAILMVRHASQRSEGTTLFDLMLALKHLRCAEPKDKVYALLGVAARSDAVIRLDVTTSFTQLLHAVLKDHHRTMMPKAISEVQRQCEELESLADFRQGTMLQIEPDLPGMRQVRPRITIAFDTFALGIGPSNSPINFLWALFHGHGAVEDLLTSINATSNPPNHLEHWLERAVSEGQEALVEMLLALKVIRTDRQLVTNILDTALQSRDDAIALRLLETGHFDDNAELLVVSEIQWLKRQRPRESFLQEKAAQQKYQPQPSIILQLSLPTRGMRVGNSRIPQHLPDTLDRGRRGLNRGLPDRPGNVSARRVLALTALAFQKHEFNNSVAKVVEPVPLLGTLQQVSLDKQIRDGVNLNIRTAAQSVVHFRILALAMKNYEEVHRQCAPSKTSDFPLGKLRDLRATRDQARRIEIVYPDDLVIVRHLSFVEPKQLSIGYPLIHIVNDCLSGNTDHNPSLIPSELAQALHFSHLTEDARGRITSQYFQFITLARGNGGHVGIYNLTKHTTPLVAYLEAINHFSQRYSKFSASQYDHTAGPDKRRAFVEAEIESNHYWLDKGHVGILSRTNVQPSAGSETRGGDNEGAVYGAIFLDYAHRTTLKDAVDAYHLSKALSFGEYKTWIETHRPAHAKFANHIRAVAETWDM</sequence>
<protein>
    <recommendedName>
        <fullName evidence="2">Heterokaryon incompatibility domain-containing protein</fullName>
    </recommendedName>
</protein>
<name>A0AAN7VL87_9PEZI</name>
<proteinExistence type="predicted"/>
<gene>
    <name evidence="3" type="ORF">LTR97_011760</name>
</gene>
<dbReference type="PANTHER" id="PTHR24148">
    <property type="entry name" value="ANKYRIN REPEAT DOMAIN-CONTAINING PROTEIN 39 HOMOLOG-RELATED"/>
    <property type="match status" value="1"/>
</dbReference>
<feature type="region of interest" description="Disordered" evidence="1">
    <location>
        <begin position="549"/>
        <end position="575"/>
    </location>
</feature>
<feature type="domain" description="Heterokaryon incompatibility" evidence="2">
    <location>
        <begin position="58"/>
        <end position="200"/>
    </location>
</feature>
<accession>A0AAN7VL87</accession>
<evidence type="ECO:0000313" key="4">
    <source>
        <dbReference type="Proteomes" id="UP001310594"/>
    </source>
</evidence>